<organism evidence="2 3">
    <name type="scientific">Ascochyta lentis</name>
    <dbReference type="NCBI Taxonomy" id="205686"/>
    <lineage>
        <taxon>Eukaryota</taxon>
        <taxon>Fungi</taxon>
        <taxon>Dikarya</taxon>
        <taxon>Ascomycota</taxon>
        <taxon>Pezizomycotina</taxon>
        <taxon>Dothideomycetes</taxon>
        <taxon>Pleosporomycetidae</taxon>
        <taxon>Pleosporales</taxon>
        <taxon>Pleosporineae</taxon>
        <taxon>Didymellaceae</taxon>
        <taxon>Ascochyta</taxon>
    </lineage>
</organism>
<evidence type="ECO:0000256" key="1">
    <source>
        <dbReference type="SAM" id="Phobius"/>
    </source>
</evidence>
<dbReference type="EMBL" id="RZGK01000015">
    <property type="protein sequence ID" value="KAF9693547.1"/>
    <property type="molecule type" value="Genomic_DNA"/>
</dbReference>
<keyword evidence="1" id="KW-1133">Transmembrane helix</keyword>
<dbReference type="AlphaFoldDB" id="A0A8H7MHK4"/>
<evidence type="ECO:0000313" key="3">
    <source>
        <dbReference type="Proteomes" id="UP000651452"/>
    </source>
</evidence>
<comment type="caution">
    <text evidence="2">The sequence shown here is derived from an EMBL/GenBank/DDBJ whole genome shotgun (WGS) entry which is preliminary data.</text>
</comment>
<dbReference type="OrthoDB" id="3676707at2759"/>
<keyword evidence="3" id="KW-1185">Reference proteome</keyword>
<sequence length="484" mass="53070">MSSINNSHRIVSDATQEAFVLLSSDLEWLAMEFTSADELQAKAIKRRETQEMIIGIITSLVTMATMAAGGIAFWAEPIVGATSQFVNQAAQISKAASSLSKLSSYAQRVGSFANLPGEAGKHGMIGVLQGVNSLAGVASGAYLSTSGLYKEYLKTNFKHDEEQFDNLLKLLRHDITLMAEGAFTATAAEMWALSTGEMSSSQLSLVDLYKSGFYFDVPAEVLRIDVSYMTKMYWTAAVIGPLWKTENAYISESDALTNGNCSTDTRGPQETKVCLEERPDHVYHIYAVTNWNDDKIHTIPGIQHLDGDGFRGLTKEIIVRSSLFKDEIWRASLQLPGDPDMSAILLQPLLPAETFDGYTGASQIQSEGAFSGGTNVSSENVIKVLEHYGAIPGAISLPICRSWGGETISTVNTEKHRNAPCLCHPVRPSLASPWSSPDNWTLAYTDRRLRCMRTQRAWNSPNRSLIIWYDWQPGNFNAPALSTG</sequence>
<reference evidence="2" key="2">
    <citation type="submission" date="2020-09" db="EMBL/GenBank/DDBJ databases">
        <title>Reference genome assembly for Australian Ascochyta lentis isolate Al4.</title>
        <authorList>
            <person name="Lee R.C."/>
            <person name="Farfan-Caceres L.M."/>
            <person name="Debler J.W."/>
            <person name="Williams A.H."/>
            <person name="Henares B.M."/>
        </authorList>
    </citation>
    <scope>NUCLEOTIDE SEQUENCE</scope>
    <source>
        <strain evidence="2">Al4</strain>
    </source>
</reference>
<evidence type="ECO:0000313" key="2">
    <source>
        <dbReference type="EMBL" id="KAF9693547.1"/>
    </source>
</evidence>
<feature type="transmembrane region" description="Helical" evidence="1">
    <location>
        <begin position="52"/>
        <end position="75"/>
    </location>
</feature>
<keyword evidence="1" id="KW-0812">Transmembrane</keyword>
<name>A0A8H7MHK4_9PLEO</name>
<keyword evidence="1" id="KW-0472">Membrane</keyword>
<accession>A0A8H7MHK4</accession>
<dbReference type="Proteomes" id="UP000651452">
    <property type="component" value="Unassembled WGS sequence"/>
</dbReference>
<proteinExistence type="predicted"/>
<gene>
    <name evidence="2" type="ORF">EKO04_008410</name>
</gene>
<protein>
    <submittedName>
        <fullName evidence="2">Uncharacterized protein</fullName>
    </submittedName>
</protein>
<reference evidence="2" key="1">
    <citation type="submission" date="2018-12" db="EMBL/GenBank/DDBJ databases">
        <authorList>
            <person name="Syme R.A."/>
            <person name="Farfan-Caceres L."/>
            <person name="Lichtenzveig J."/>
        </authorList>
    </citation>
    <scope>NUCLEOTIDE SEQUENCE</scope>
    <source>
        <strain evidence="2">Al4</strain>
    </source>
</reference>